<evidence type="ECO:0000256" key="3">
    <source>
        <dbReference type="ARBA" id="ARBA00023002"/>
    </source>
</evidence>
<dbReference type="InterPro" id="IPR016167">
    <property type="entry name" value="FAD-bd_PCMH_sub1"/>
</dbReference>
<dbReference type="Gene3D" id="3.30.43.10">
    <property type="entry name" value="Uridine Diphospho-n-acetylenolpyruvylglucosamine Reductase, domain 2"/>
    <property type="match status" value="1"/>
</dbReference>
<evidence type="ECO:0000256" key="2">
    <source>
        <dbReference type="ARBA" id="ARBA00022827"/>
    </source>
</evidence>
<accession>A0ABV8YTY5</accession>
<proteinExistence type="predicted"/>
<dbReference type="EMBL" id="JBHSFG010000052">
    <property type="protein sequence ID" value="MFC4468664.1"/>
    <property type="molecule type" value="Genomic_DNA"/>
</dbReference>
<name>A0ABV8YTY5_9ACTN</name>
<keyword evidence="6" id="KW-1185">Reference proteome</keyword>
<dbReference type="InterPro" id="IPR016166">
    <property type="entry name" value="FAD-bd_PCMH"/>
</dbReference>
<dbReference type="PROSITE" id="PS51387">
    <property type="entry name" value="FAD_PCMH"/>
    <property type="match status" value="1"/>
</dbReference>
<reference evidence="6" key="1">
    <citation type="journal article" date="2019" name="Int. J. Syst. Evol. Microbiol.">
        <title>The Global Catalogue of Microorganisms (GCM) 10K type strain sequencing project: providing services to taxonomists for standard genome sequencing and annotation.</title>
        <authorList>
            <consortium name="The Broad Institute Genomics Platform"/>
            <consortium name="The Broad Institute Genome Sequencing Center for Infectious Disease"/>
            <person name="Wu L."/>
            <person name="Ma J."/>
        </authorList>
    </citation>
    <scope>NUCLEOTIDE SEQUENCE [LARGE SCALE GENOMIC DNA]</scope>
    <source>
        <strain evidence="6">DT43</strain>
    </source>
</reference>
<organism evidence="5 6">
    <name type="scientific">Streptomyces xiangluensis</name>
    <dbReference type="NCBI Taxonomy" id="2665720"/>
    <lineage>
        <taxon>Bacteria</taxon>
        <taxon>Bacillati</taxon>
        <taxon>Actinomycetota</taxon>
        <taxon>Actinomycetes</taxon>
        <taxon>Kitasatosporales</taxon>
        <taxon>Streptomycetaceae</taxon>
        <taxon>Streptomyces</taxon>
    </lineage>
</organism>
<evidence type="ECO:0000256" key="1">
    <source>
        <dbReference type="ARBA" id="ARBA00022630"/>
    </source>
</evidence>
<comment type="caution">
    <text evidence="5">The sequence shown here is derived from an EMBL/GenBank/DDBJ whole genome shotgun (WGS) entry which is preliminary data.</text>
</comment>
<keyword evidence="3" id="KW-0560">Oxidoreductase</keyword>
<dbReference type="Gene3D" id="3.30.465.10">
    <property type="match status" value="1"/>
</dbReference>
<dbReference type="Pfam" id="PF01565">
    <property type="entry name" value="FAD_binding_4"/>
    <property type="match status" value="1"/>
</dbReference>
<dbReference type="PANTHER" id="PTHR11748">
    <property type="entry name" value="D-LACTATE DEHYDROGENASE"/>
    <property type="match status" value="1"/>
</dbReference>
<dbReference type="InterPro" id="IPR016169">
    <property type="entry name" value="FAD-bd_PCMH_sub2"/>
</dbReference>
<protein>
    <submittedName>
        <fullName evidence="5">FAD-binding oxidoreductase</fullName>
    </submittedName>
</protein>
<sequence length="534" mass="59345">MSATHDNTRAVEDTTYLSEKALQRFTDVLGEDGVVLGEGRFHEQYRDKYWHRDDDSYDPAAVLLPRSTEEVQAVVRIAGEFGVPIWTSSQGRNYGYGGSSPRIKATVVVSLTRMNRVLEINRDLAYAVVEPGVRWFDLHDALKESGNEDLMVTVPDLGWGSVIGNSLDCGITYQPYGADFMAPCGMEVVLANGELLRTGMGAIPDNKSWHTYKRGLGPVLDGLFMQSNYGIVTRMGYWLMPRPESYAPFFLTVPRDEHLDQAIDIIRGLRLDGTLRGVPSMYNTVTLAAQFPDVMGRFAGAEGAFSEETLDEMADATGLGRWALRGALWGDTPIVEYQLDKIRKAWSVIPGGKVLFERTYGPDEYDQIRTIPDKCQAGLPTVELLDAIPAGVAHIGFSPAIPLVGTDVREVVDLFDRIVREKVGVNVAGGLLIINERTALYVTGLNYDYRDAEQCRKAYDAVKVLVAEAGKRGYGEYRAHLDFMDLASAQYSFNDHAYRRFCETIKDAVDPNGILSPGRHGIWPERLRHLADRG</sequence>
<dbReference type="SUPFAM" id="SSF56176">
    <property type="entry name" value="FAD-binding/transporter-associated domain-like"/>
    <property type="match status" value="1"/>
</dbReference>
<dbReference type="InterPro" id="IPR036318">
    <property type="entry name" value="FAD-bd_PCMH-like_sf"/>
</dbReference>
<dbReference type="InterPro" id="IPR016170">
    <property type="entry name" value="Cytok_DH_C_sf"/>
</dbReference>
<dbReference type="Gene3D" id="1.10.45.10">
    <property type="entry name" value="Vanillyl-alcohol Oxidase, Chain A, domain 4"/>
    <property type="match status" value="1"/>
</dbReference>
<keyword evidence="2" id="KW-0274">FAD</keyword>
<feature type="domain" description="FAD-binding PCMH-type" evidence="4">
    <location>
        <begin position="55"/>
        <end position="242"/>
    </location>
</feature>
<dbReference type="PANTHER" id="PTHR11748:SF114">
    <property type="entry name" value="ARYL-ALCOHOL OXIDASE VANILLYL-ALCOHOL OXIDASE (AFU_ORTHOLOGUE AFUA_3G09500)-RELATED"/>
    <property type="match status" value="1"/>
</dbReference>
<evidence type="ECO:0000259" key="4">
    <source>
        <dbReference type="PROSITE" id="PS51387"/>
    </source>
</evidence>
<evidence type="ECO:0000313" key="5">
    <source>
        <dbReference type="EMBL" id="MFC4468664.1"/>
    </source>
</evidence>
<dbReference type="InterPro" id="IPR016164">
    <property type="entry name" value="FAD-linked_Oxase-like_C"/>
</dbReference>
<dbReference type="InterPro" id="IPR016171">
    <property type="entry name" value="Vanillyl_alc_oxidase_C-sub2"/>
</dbReference>
<evidence type="ECO:0000313" key="6">
    <source>
        <dbReference type="Proteomes" id="UP001596012"/>
    </source>
</evidence>
<dbReference type="Proteomes" id="UP001596012">
    <property type="component" value="Unassembled WGS sequence"/>
</dbReference>
<dbReference type="InterPro" id="IPR006094">
    <property type="entry name" value="Oxid_FAD_bind_N"/>
</dbReference>
<dbReference type="RefSeq" id="WP_386346630.1">
    <property type="nucleotide sequence ID" value="NZ_JBHSFG010000052.1"/>
</dbReference>
<gene>
    <name evidence="5" type="ORF">ACFPH6_29735</name>
</gene>
<keyword evidence="1" id="KW-0285">Flavoprotein</keyword>
<dbReference type="Gene3D" id="3.40.462.10">
    <property type="entry name" value="FAD-linked oxidases, C-terminal domain"/>
    <property type="match status" value="1"/>
</dbReference>
<dbReference type="SUPFAM" id="SSF55103">
    <property type="entry name" value="FAD-linked oxidases, C-terminal domain"/>
    <property type="match status" value="1"/>
</dbReference>